<dbReference type="GO" id="GO:0003700">
    <property type="term" value="F:DNA-binding transcription factor activity"/>
    <property type="evidence" value="ECO:0007669"/>
    <property type="project" value="TreeGrafter"/>
</dbReference>
<accession>A0A562JRT6</accession>
<evidence type="ECO:0000256" key="3">
    <source>
        <dbReference type="ARBA" id="ARBA00023163"/>
    </source>
</evidence>
<reference evidence="5 6" key="1">
    <citation type="journal article" date="2015" name="Stand. Genomic Sci.">
        <title>Genomic Encyclopedia of Bacterial and Archaeal Type Strains, Phase III: the genomes of soil and plant-associated and newly described type strains.</title>
        <authorList>
            <person name="Whitman W.B."/>
            <person name="Woyke T."/>
            <person name="Klenk H.P."/>
            <person name="Zhou Y."/>
            <person name="Lilburn T.G."/>
            <person name="Beck B.J."/>
            <person name="De Vos P."/>
            <person name="Vandamme P."/>
            <person name="Eisen J.A."/>
            <person name="Garrity G."/>
            <person name="Hugenholtz P."/>
            <person name="Kyrpides N.C."/>
        </authorList>
    </citation>
    <scope>NUCLEOTIDE SEQUENCE [LARGE SCALE GENOMIC DNA]</scope>
    <source>
        <strain evidence="5 6">CGMCC 1.10115</strain>
    </source>
</reference>
<dbReference type="Gene3D" id="3.40.50.2300">
    <property type="match status" value="2"/>
</dbReference>
<dbReference type="InterPro" id="IPR000843">
    <property type="entry name" value="HTH_LacI"/>
</dbReference>
<dbReference type="Gene3D" id="1.10.260.40">
    <property type="entry name" value="lambda repressor-like DNA-binding domains"/>
    <property type="match status" value="1"/>
</dbReference>
<keyword evidence="6" id="KW-1185">Reference proteome</keyword>
<dbReference type="PROSITE" id="PS50932">
    <property type="entry name" value="HTH_LACI_2"/>
    <property type="match status" value="1"/>
</dbReference>
<dbReference type="CDD" id="cd06267">
    <property type="entry name" value="PBP1_LacI_sugar_binding-like"/>
    <property type="match status" value="1"/>
</dbReference>
<dbReference type="Proteomes" id="UP000318667">
    <property type="component" value="Unassembled WGS sequence"/>
</dbReference>
<organism evidence="5 6">
    <name type="scientific">Cytobacillus oceanisediminis</name>
    <dbReference type="NCBI Taxonomy" id="665099"/>
    <lineage>
        <taxon>Bacteria</taxon>
        <taxon>Bacillati</taxon>
        <taxon>Bacillota</taxon>
        <taxon>Bacilli</taxon>
        <taxon>Bacillales</taxon>
        <taxon>Bacillaceae</taxon>
        <taxon>Cytobacillus</taxon>
    </lineage>
</organism>
<keyword evidence="1" id="KW-0805">Transcription regulation</keyword>
<dbReference type="AlphaFoldDB" id="A0A562JRT6"/>
<evidence type="ECO:0000313" key="5">
    <source>
        <dbReference type="EMBL" id="TWH85723.1"/>
    </source>
</evidence>
<proteinExistence type="predicted"/>
<dbReference type="EMBL" id="VLKI01000008">
    <property type="protein sequence ID" value="TWH85723.1"/>
    <property type="molecule type" value="Genomic_DNA"/>
</dbReference>
<sequence length="356" mass="39603">MERSFRCLPEMNKYTEVKKKGFSSRDVASMAGVSQATVSRVMNRPDCVKEETRIRVMQAMERLHYQPNLIARSLVMNSTRTIGLISGNLTNVFFVETTDSIENYVKGQGYKTIIYFEKEEVKLKDIVDSLISQKVDGILLSSIKLNDPIFEGIKRCGIPYVFFNRRPGEEGNYVVLDNELAGQMATSHLLNLGHERIAYISGKLDISTFHERKIGFEKAMRMAGKRILDGLVHFVNPDEGVIGEITGRLMSLQAPPTAILCATDALALSCMDTLMSHGLDVPGDVSLVGIDDTKLSSHQAIQLTSVGHHGFRMGQLAAGILIDLIESGCRPHQDRQIILPPKLVIRKTSGQIRLKK</sequence>
<dbReference type="InterPro" id="IPR028082">
    <property type="entry name" value="Peripla_BP_I"/>
</dbReference>
<dbReference type="InterPro" id="IPR010982">
    <property type="entry name" value="Lambda_DNA-bd_dom_sf"/>
</dbReference>
<evidence type="ECO:0000256" key="1">
    <source>
        <dbReference type="ARBA" id="ARBA00023015"/>
    </source>
</evidence>
<dbReference type="Pfam" id="PF13377">
    <property type="entry name" value="Peripla_BP_3"/>
    <property type="match status" value="1"/>
</dbReference>
<feature type="domain" description="HTH lacI-type" evidence="4">
    <location>
        <begin position="25"/>
        <end position="76"/>
    </location>
</feature>
<dbReference type="SUPFAM" id="SSF53822">
    <property type="entry name" value="Periplasmic binding protein-like I"/>
    <property type="match status" value="1"/>
</dbReference>
<keyword evidence="3" id="KW-0804">Transcription</keyword>
<dbReference type="SUPFAM" id="SSF47413">
    <property type="entry name" value="lambda repressor-like DNA-binding domains"/>
    <property type="match status" value="1"/>
</dbReference>
<dbReference type="Pfam" id="PF00356">
    <property type="entry name" value="LacI"/>
    <property type="match status" value="1"/>
</dbReference>
<evidence type="ECO:0000313" key="6">
    <source>
        <dbReference type="Proteomes" id="UP000318667"/>
    </source>
</evidence>
<dbReference type="PANTHER" id="PTHR30146">
    <property type="entry name" value="LACI-RELATED TRANSCRIPTIONAL REPRESSOR"/>
    <property type="match status" value="1"/>
</dbReference>
<dbReference type="PANTHER" id="PTHR30146:SF109">
    <property type="entry name" value="HTH-TYPE TRANSCRIPTIONAL REGULATOR GALS"/>
    <property type="match status" value="1"/>
</dbReference>
<evidence type="ECO:0000259" key="4">
    <source>
        <dbReference type="PROSITE" id="PS50932"/>
    </source>
</evidence>
<dbReference type="InterPro" id="IPR046335">
    <property type="entry name" value="LacI/GalR-like_sensor"/>
</dbReference>
<dbReference type="CDD" id="cd01392">
    <property type="entry name" value="HTH_LacI"/>
    <property type="match status" value="1"/>
</dbReference>
<dbReference type="GO" id="GO:0000976">
    <property type="term" value="F:transcription cis-regulatory region binding"/>
    <property type="evidence" value="ECO:0007669"/>
    <property type="project" value="TreeGrafter"/>
</dbReference>
<evidence type="ECO:0000256" key="2">
    <source>
        <dbReference type="ARBA" id="ARBA00023125"/>
    </source>
</evidence>
<comment type="caution">
    <text evidence="5">The sequence shown here is derived from an EMBL/GenBank/DDBJ whole genome shotgun (WGS) entry which is preliminary data.</text>
</comment>
<name>A0A562JRT6_9BACI</name>
<gene>
    <name evidence="5" type="ORF">IQ19_03148</name>
</gene>
<protein>
    <submittedName>
        <fullName evidence="5">Transcriptional regulator, LacI family</fullName>
    </submittedName>
</protein>
<keyword evidence="2" id="KW-0238">DNA-binding</keyword>
<dbReference type="SMART" id="SM00354">
    <property type="entry name" value="HTH_LACI"/>
    <property type="match status" value="1"/>
</dbReference>